<comment type="caution">
    <text evidence="1">The sequence shown here is derived from an EMBL/GenBank/DDBJ whole genome shotgun (WGS) entry which is preliminary data.</text>
</comment>
<evidence type="ECO:0000313" key="2">
    <source>
        <dbReference type="Proteomes" id="UP000315295"/>
    </source>
</evidence>
<evidence type="ECO:0000313" key="1">
    <source>
        <dbReference type="EMBL" id="TQD73470.1"/>
    </source>
</evidence>
<protein>
    <submittedName>
        <fullName evidence="1">Uncharacterized protein</fullName>
    </submittedName>
</protein>
<sequence>MAMQSMLFKLVPCALDYPQILRNLKDAFWPFQHDQLGNLFLRAARAADFIDRSNINEDSGFQLASAKAAQHRLDRGVWTSVHFGDMRRALFAVEALVNVLILLEADPKELRDYSILLYHCGFYEESLEYLKLYQDKKGRPLRRRPSDSLTVLEEDAAEKLMIRLNLILMEDGWSRPSYGHPSRRQPSDSLTVLEEDAFEKLMIRHSLLLVEDGWSRQHMIEIFLITTLNHGKNGRGGG</sequence>
<reference evidence="1 2" key="1">
    <citation type="journal article" date="2019" name="G3 (Bethesda)">
        <title>Sequencing of a Wild Apple (Malus baccata) Genome Unravels the Differences Between Cultivated and Wild Apple Species Regarding Disease Resistance and Cold Tolerance.</title>
        <authorList>
            <person name="Chen X."/>
        </authorList>
    </citation>
    <scope>NUCLEOTIDE SEQUENCE [LARGE SCALE GENOMIC DNA]</scope>
    <source>
        <strain evidence="2">cv. Shandingzi</strain>
        <tissue evidence="1">Leaves</tissue>
    </source>
</reference>
<dbReference type="Proteomes" id="UP000315295">
    <property type="component" value="Unassembled WGS sequence"/>
</dbReference>
<dbReference type="AlphaFoldDB" id="A0A540KH32"/>
<proteinExistence type="predicted"/>
<organism evidence="1 2">
    <name type="scientific">Malus baccata</name>
    <name type="common">Siberian crab apple</name>
    <name type="synonym">Pyrus baccata</name>
    <dbReference type="NCBI Taxonomy" id="106549"/>
    <lineage>
        <taxon>Eukaryota</taxon>
        <taxon>Viridiplantae</taxon>
        <taxon>Streptophyta</taxon>
        <taxon>Embryophyta</taxon>
        <taxon>Tracheophyta</taxon>
        <taxon>Spermatophyta</taxon>
        <taxon>Magnoliopsida</taxon>
        <taxon>eudicotyledons</taxon>
        <taxon>Gunneridae</taxon>
        <taxon>Pentapetalae</taxon>
        <taxon>rosids</taxon>
        <taxon>fabids</taxon>
        <taxon>Rosales</taxon>
        <taxon>Rosaceae</taxon>
        <taxon>Amygdaloideae</taxon>
        <taxon>Maleae</taxon>
        <taxon>Malus</taxon>
    </lineage>
</organism>
<name>A0A540KH32_MALBA</name>
<gene>
    <name evidence="1" type="ORF">C1H46_040990</name>
</gene>
<dbReference type="PANTHER" id="PTHR31350:SF29">
    <property type="entry name" value="PROTEIN SIRB1 N-TERMINAL DOMAIN-CONTAINING PROTEIN"/>
    <property type="match status" value="1"/>
</dbReference>
<dbReference type="STRING" id="106549.A0A540KH32"/>
<dbReference type="EMBL" id="VIEB01001284">
    <property type="protein sequence ID" value="TQD73470.1"/>
    <property type="molecule type" value="Genomic_DNA"/>
</dbReference>
<accession>A0A540KH32</accession>
<keyword evidence="2" id="KW-1185">Reference proteome</keyword>
<dbReference type="PANTHER" id="PTHR31350">
    <property type="entry name" value="SI:DKEY-261L7.2"/>
    <property type="match status" value="1"/>
</dbReference>